<evidence type="ECO:0000313" key="3">
    <source>
        <dbReference type="EMBL" id="CAE7636955.1"/>
    </source>
</evidence>
<evidence type="ECO:0000313" key="4">
    <source>
        <dbReference type="Proteomes" id="UP000649617"/>
    </source>
</evidence>
<gene>
    <name evidence="3" type="ORF">SPIL2461_LOCUS16808</name>
</gene>
<dbReference type="GO" id="GO:0070192">
    <property type="term" value="P:chromosome organization involved in meiotic cell cycle"/>
    <property type="evidence" value="ECO:0007669"/>
    <property type="project" value="TreeGrafter"/>
</dbReference>
<protein>
    <submittedName>
        <fullName evidence="3">Uncharacterized protein</fullName>
    </submittedName>
</protein>
<dbReference type="Proteomes" id="UP000649617">
    <property type="component" value="Unassembled WGS sequence"/>
</dbReference>
<name>A0A812VQD6_SYMPI</name>
<accession>A0A812VQD6</accession>
<dbReference type="GO" id="GO:0000722">
    <property type="term" value="P:telomere maintenance via recombination"/>
    <property type="evidence" value="ECO:0007669"/>
    <property type="project" value="TreeGrafter"/>
</dbReference>
<dbReference type="GO" id="GO:0003691">
    <property type="term" value="F:double-stranded telomeric DNA binding"/>
    <property type="evidence" value="ECO:0007669"/>
    <property type="project" value="TreeGrafter"/>
</dbReference>
<sequence length="1220" mass="136791">MPGFKTQHPFHSHCYPLFKPTAQWQTCGSLWKIALQAHHASVADRLSYIEQLVGDSFDRHSKEIQSSHSRLESLHNRLAACESQANQNSLRERVDFLEQLLGESSQKHAEGLQAAHSNWERIHGSFQEQISSRMEKLHGSIQERLELLEKQFAQADERRTKDWEARLTSMDQQISESVAVHGRKLEQVQNHVDQAHQKLAHHQSSLQEHRELAERVHGLEALRSHSEQAHSRLDQLHGRMVTLEAQGGTIESLKQNHAVWANEKAKRDAHHASMAERLDYIEKLLGDSADRHSQELKVAHQKLEQMHGRLSACERSAWLTSMLLSTLIMQRRSNKYDDDGDRGALVAEEMGASGDPSFVQWLLASSAVLVKGERVDYLESAIGDSADKHARELESLKTAHSRLQTEANHVNVGERLSFLEKAIGDSAERHSQELAAAHSKLASMHARLSACEATGSTVDGLKKAHASLVADKTARDAHHASFAERLDYLERTFGDSADMHAKQLKAAHDKIEKIHARVASCEDTGSVVADLHKSHHQVSQEHRDKLSTLHSSVSERLSYLEGLMGESADMHARELEALKTSHSRMASEAKARDAHHTTVSERLDFIEKLLGDSADKHAQEIKAAHSKIDQVHQRVAGAQHEDTLRTLLHSEKEARQKHVATLEERLGRLETAMGDTHSKHSLEIEATKAAHQRLSKEQKLRDDKHASIAERLEYLEAKIGDSFDQHERELKAAHSKLEQVHTRLSQCEKHGANISELHRSHSTSSQEHKAALAAHSASLGERLDFLEKSLGQSAEKHAKEVDALKASHSRITTETKLRDAHHATVSERLEYIEKMIGDSADKHAKELSAAHEKIQDMHKRVADCEARGSHVEAVRKAHDKMANDQAAHASNHATLRERVDFLEKKVGDSAEHHKKELQATRQFQEQLHSRLNEERQLREQAHEQLQGEKAALNGHRDVDEVLQKERGQREQAHAMLHDLVHKEKAARTAIEEVLAQEKGERTKHLAHLDEKVDSLQKSMSIFDSLVRKAREILARQCNSVLDQEIEERTKEYRRLWDAIVGSLDSNIYPRYMATGAVGAVSSVWNSLSSCDWCGSVGFSGANASCCGKLGYQGALAPKRQLKDPDDAVDANEPERKQKKQKEDVAAKSNKVKSQLDKDPEVKGLDYVYFARCSDISDNMASTPGKRGDHKLDMSALVTLQGAELPKAGLYVSLHSLTCSV</sequence>
<evidence type="ECO:0000256" key="2">
    <source>
        <dbReference type="SAM" id="MobiDB-lite"/>
    </source>
</evidence>
<comment type="caution">
    <text evidence="3">The sequence shown here is derived from an EMBL/GenBank/DDBJ whole genome shotgun (WGS) entry which is preliminary data.</text>
</comment>
<feature type="region of interest" description="Disordered" evidence="2">
    <location>
        <begin position="1120"/>
        <end position="1154"/>
    </location>
</feature>
<dbReference type="PANTHER" id="PTHR18867:SF12">
    <property type="entry name" value="DNA REPAIR PROTEIN RAD50"/>
    <property type="match status" value="1"/>
</dbReference>
<dbReference type="PANTHER" id="PTHR18867">
    <property type="entry name" value="RAD50"/>
    <property type="match status" value="1"/>
</dbReference>
<reference evidence="3" key="1">
    <citation type="submission" date="2021-02" db="EMBL/GenBank/DDBJ databases">
        <authorList>
            <person name="Dougan E. K."/>
            <person name="Rhodes N."/>
            <person name="Thang M."/>
            <person name="Chan C."/>
        </authorList>
    </citation>
    <scope>NUCLEOTIDE SEQUENCE</scope>
</reference>
<feature type="compositionally biased region" description="Basic and acidic residues" evidence="2">
    <location>
        <begin position="1132"/>
        <end position="1145"/>
    </location>
</feature>
<proteinExistence type="predicted"/>
<dbReference type="GO" id="GO:0007004">
    <property type="term" value="P:telomere maintenance via telomerase"/>
    <property type="evidence" value="ECO:0007669"/>
    <property type="project" value="TreeGrafter"/>
</dbReference>
<dbReference type="GO" id="GO:0006302">
    <property type="term" value="P:double-strand break repair"/>
    <property type="evidence" value="ECO:0007669"/>
    <property type="project" value="TreeGrafter"/>
</dbReference>
<organism evidence="3 4">
    <name type="scientific">Symbiodinium pilosum</name>
    <name type="common">Dinoflagellate</name>
    <dbReference type="NCBI Taxonomy" id="2952"/>
    <lineage>
        <taxon>Eukaryota</taxon>
        <taxon>Sar</taxon>
        <taxon>Alveolata</taxon>
        <taxon>Dinophyceae</taxon>
        <taxon>Suessiales</taxon>
        <taxon>Symbiodiniaceae</taxon>
        <taxon>Symbiodinium</taxon>
    </lineage>
</organism>
<dbReference type="GO" id="GO:0043047">
    <property type="term" value="F:single-stranded telomeric DNA binding"/>
    <property type="evidence" value="ECO:0007669"/>
    <property type="project" value="TreeGrafter"/>
</dbReference>
<feature type="coiled-coil region" evidence="1">
    <location>
        <begin position="914"/>
        <end position="951"/>
    </location>
</feature>
<dbReference type="OrthoDB" id="419873at2759"/>
<keyword evidence="4" id="KW-1185">Reference proteome</keyword>
<keyword evidence="1" id="KW-0175">Coiled coil</keyword>
<dbReference type="GO" id="GO:0030870">
    <property type="term" value="C:Mre11 complex"/>
    <property type="evidence" value="ECO:0007669"/>
    <property type="project" value="TreeGrafter"/>
</dbReference>
<dbReference type="GO" id="GO:0000794">
    <property type="term" value="C:condensed nuclear chromosome"/>
    <property type="evidence" value="ECO:0007669"/>
    <property type="project" value="TreeGrafter"/>
</dbReference>
<evidence type="ECO:0000256" key="1">
    <source>
        <dbReference type="SAM" id="Coils"/>
    </source>
</evidence>
<dbReference type="AlphaFoldDB" id="A0A812VQD6"/>
<dbReference type="EMBL" id="CAJNIZ010042761">
    <property type="protein sequence ID" value="CAE7636955.1"/>
    <property type="molecule type" value="Genomic_DNA"/>
</dbReference>
<dbReference type="GO" id="GO:0051880">
    <property type="term" value="F:G-quadruplex DNA binding"/>
    <property type="evidence" value="ECO:0007669"/>
    <property type="project" value="TreeGrafter"/>
</dbReference>